<organism evidence="1 2">
    <name type="scientific">Ceraceosorus bombacis</name>
    <dbReference type="NCBI Taxonomy" id="401625"/>
    <lineage>
        <taxon>Eukaryota</taxon>
        <taxon>Fungi</taxon>
        <taxon>Dikarya</taxon>
        <taxon>Basidiomycota</taxon>
        <taxon>Ustilaginomycotina</taxon>
        <taxon>Exobasidiomycetes</taxon>
        <taxon>Ceraceosorales</taxon>
        <taxon>Ceraceosoraceae</taxon>
        <taxon>Ceraceosorus</taxon>
    </lineage>
</organism>
<dbReference type="AlphaFoldDB" id="A0A0N7LAS2"/>
<keyword evidence="2" id="KW-1185">Reference proteome</keyword>
<dbReference type="EMBL" id="CCYA01000254">
    <property type="protein sequence ID" value="CEH17378.1"/>
    <property type="molecule type" value="Genomic_DNA"/>
</dbReference>
<proteinExistence type="predicted"/>
<sequence>MKEIEAEGEKVGSEEAKVIGAKVRCSYLCAGTHTTGCWDQLRSYSPPSSASVARLVHPPLGSVA</sequence>
<accession>A0A0N7LAS2</accession>
<evidence type="ECO:0000313" key="2">
    <source>
        <dbReference type="Proteomes" id="UP000054845"/>
    </source>
</evidence>
<protein>
    <submittedName>
        <fullName evidence="1">Uncharacterized protein</fullName>
    </submittedName>
</protein>
<dbReference type="Proteomes" id="UP000054845">
    <property type="component" value="Unassembled WGS sequence"/>
</dbReference>
<evidence type="ECO:0000313" key="1">
    <source>
        <dbReference type="EMBL" id="CEH17378.1"/>
    </source>
</evidence>
<reference evidence="1 2" key="1">
    <citation type="submission" date="2014-09" db="EMBL/GenBank/DDBJ databases">
        <authorList>
            <person name="Magalhaes I.L.F."/>
            <person name="Oliveira U."/>
            <person name="Santos F.R."/>
            <person name="Vidigal T.H.D.A."/>
            <person name="Brescovit A.D."/>
            <person name="Santos A.J."/>
        </authorList>
    </citation>
    <scope>NUCLEOTIDE SEQUENCE [LARGE SCALE GENOMIC DNA]</scope>
</reference>
<name>A0A0N7LAS2_9BASI</name>